<keyword evidence="1" id="KW-1133">Transmembrane helix</keyword>
<name>A0AAD7CZM3_MYCRO</name>
<reference evidence="2" key="1">
    <citation type="submission" date="2023-03" db="EMBL/GenBank/DDBJ databases">
        <title>Massive genome expansion in bonnet fungi (Mycena s.s.) driven by repeated elements and novel gene families across ecological guilds.</title>
        <authorList>
            <consortium name="Lawrence Berkeley National Laboratory"/>
            <person name="Harder C.B."/>
            <person name="Miyauchi S."/>
            <person name="Viragh M."/>
            <person name="Kuo A."/>
            <person name="Thoen E."/>
            <person name="Andreopoulos B."/>
            <person name="Lu D."/>
            <person name="Skrede I."/>
            <person name="Drula E."/>
            <person name="Henrissat B."/>
            <person name="Morin E."/>
            <person name="Kohler A."/>
            <person name="Barry K."/>
            <person name="LaButti K."/>
            <person name="Morin E."/>
            <person name="Salamov A."/>
            <person name="Lipzen A."/>
            <person name="Mereny Z."/>
            <person name="Hegedus B."/>
            <person name="Baldrian P."/>
            <person name="Stursova M."/>
            <person name="Weitz H."/>
            <person name="Taylor A."/>
            <person name="Grigoriev I.V."/>
            <person name="Nagy L.G."/>
            <person name="Martin F."/>
            <person name="Kauserud H."/>
        </authorList>
    </citation>
    <scope>NUCLEOTIDE SEQUENCE</scope>
    <source>
        <strain evidence="2">CBHHK067</strain>
    </source>
</reference>
<evidence type="ECO:0000313" key="3">
    <source>
        <dbReference type="Proteomes" id="UP001221757"/>
    </source>
</evidence>
<proteinExistence type="predicted"/>
<comment type="caution">
    <text evidence="2">The sequence shown here is derived from an EMBL/GenBank/DDBJ whole genome shotgun (WGS) entry which is preliminary data.</text>
</comment>
<dbReference type="EMBL" id="JARKIE010000173">
    <property type="protein sequence ID" value="KAJ7671733.1"/>
    <property type="molecule type" value="Genomic_DNA"/>
</dbReference>
<evidence type="ECO:0000256" key="1">
    <source>
        <dbReference type="SAM" id="Phobius"/>
    </source>
</evidence>
<keyword evidence="3" id="KW-1185">Reference proteome</keyword>
<accession>A0AAD7CZM3</accession>
<feature type="transmembrane region" description="Helical" evidence="1">
    <location>
        <begin position="12"/>
        <end position="33"/>
    </location>
</feature>
<dbReference type="AlphaFoldDB" id="A0AAD7CZM3"/>
<gene>
    <name evidence="2" type="ORF">B0H17DRAFT_1085035</name>
</gene>
<keyword evidence="1" id="KW-0472">Membrane</keyword>
<dbReference type="PANTHER" id="PTHR40135">
    <property type="entry name" value="MITOCHONDRIAL PHOSPHATE CARRIER PROTEIN"/>
    <property type="match status" value="1"/>
</dbReference>
<organism evidence="2 3">
    <name type="scientific">Mycena rosella</name>
    <name type="common">Pink bonnet</name>
    <name type="synonym">Agaricus rosellus</name>
    <dbReference type="NCBI Taxonomy" id="1033263"/>
    <lineage>
        <taxon>Eukaryota</taxon>
        <taxon>Fungi</taxon>
        <taxon>Dikarya</taxon>
        <taxon>Basidiomycota</taxon>
        <taxon>Agaricomycotina</taxon>
        <taxon>Agaricomycetes</taxon>
        <taxon>Agaricomycetidae</taxon>
        <taxon>Agaricales</taxon>
        <taxon>Marasmiineae</taxon>
        <taxon>Mycenaceae</taxon>
        <taxon>Mycena</taxon>
    </lineage>
</organism>
<dbReference type="Proteomes" id="UP001221757">
    <property type="component" value="Unassembled WGS sequence"/>
</dbReference>
<protein>
    <submittedName>
        <fullName evidence="2">Uncharacterized protein</fullName>
    </submittedName>
</protein>
<evidence type="ECO:0000313" key="2">
    <source>
        <dbReference type="EMBL" id="KAJ7671733.1"/>
    </source>
</evidence>
<keyword evidence="1" id="KW-0812">Transmembrane</keyword>
<sequence length="86" mass="10220">MVFGARARQFLPYVNFVVASTALAFQTTVLYPWHYQLDNAFHVLKDDQAEMLRNYHDVKIQRFGELERRMEGLERRMQALDRKASL</sequence>
<dbReference type="PANTHER" id="PTHR40135:SF1">
    <property type="entry name" value="MITOCHONDRIAL PHOSPHATE CARRIER PROTEIN"/>
    <property type="match status" value="1"/>
</dbReference>